<keyword evidence="2" id="KW-1185">Reference proteome</keyword>
<comment type="caution">
    <text evidence="1">The sequence shown here is derived from an EMBL/GenBank/DDBJ whole genome shotgun (WGS) entry which is preliminary data.</text>
</comment>
<accession>A0ABU9YVL9</accession>
<name>A0ABU9YVL9_9RHOO</name>
<reference evidence="1 2" key="1">
    <citation type="journal article" date="2018" name="Int. J. Syst. Evol. Microbiol.">
        <title>Uliginosibacterium sediminicola sp. nov., isolated from freshwater sediment.</title>
        <authorList>
            <person name="Hwang W.M."/>
            <person name="Kim S.M."/>
            <person name="Kang K."/>
            <person name="Ahn T.Y."/>
        </authorList>
    </citation>
    <scope>NUCLEOTIDE SEQUENCE [LARGE SCALE GENOMIC DNA]</scope>
    <source>
        <strain evidence="1 2">M1-21</strain>
    </source>
</reference>
<dbReference type="Proteomes" id="UP001410394">
    <property type="component" value="Unassembled WGS sequence"/>
</dbReference>
<proteinExistence type="predicted"/>
<dbReference type="RefSeq" id="WP_345918519.1">
    <property type="nucleotide sequence ID" value="NZ_JBDIVE010000002.1"/>
</dbReference>
<protein>
    <submittedName>
        <fullName evidence="1">Uncharacterized protein</fullName>
    </submittedName>
</protein>
<evidence type="ECO:0000313" key="2">
    <source>
        <dbReference type="Proteomes" id="UP001410394"/>
    </source>
</evidence>
<evidence type="ECO:0000313" key="1">
    <source>
        <dbReference type="EMBL" id="MEN3067753.1"/>
    </source>
</evidence>
<gene>
    <name evidence="1" type="ORF">ABDB84_04625</name>
</gene>
<dbReference type="EMBL" id="JBDIVE010000002">
    <property type="protein sequence ID" value="MEN3067753.1"/>
    <property type="molecule type" value="Genomic_DNA"/>
</dbReference>
<sequence length="70" mass="7356">MSKLSELDSLKIKYTESVIAAQVAGENLLKAAGEGPAAIVAALAAVKEAAEQRDCIEVQLRAIDEDDGQE</sequence>
<organism evidence="1 2">
    <name type="scientific">Uliginosibacterium sediminicola</name>
    <dbReference type="NCBI Taxonomy" id="2024550"/>
    <lineage>
        <taxon>Bacteria</taxon>
        <taxon>Pseudomonadati</taxon>
        <taxon>Pseudomonadota</taxon>
        <taxon>Betaproteobacteria</taxon>
        <taxon>Rhodocyclales</taxon>
        <taxon>Zoogloeaceae</taxon>
        <taxon>Uliginosibacterium</taxon>
    </lineage>
</organism>